<keyword evidence="2" id="KW-0472">Membrane</keyword>
<dbReference type="Proteomes" id="UP001597085">
    <property type="component" value="Unassembled WGS sequence"/>
</dbReference>
<accession>A0ABD6CMA1</accession>
<evidence type="ECO:0000256" key="2">
    <source>
        <dbReference type="SAM" id="Phobius"/>
    </source>
</evidence>
<proteinExistence type="predicted"/>
<feature type="transmembrane region" description="Helical" evidence="2">
    <location>
        <begin position="26"/>
        <end position="51"/>
    </location>
</feature>
<evidence type="ECO:0000313" key="5">
    <source>
        <dbReference type="Proteomes" id="UP001597085"/>
    </source>
</evidence>
<dbReference type="EMBL" id="JBHUDK010000004">
    <property type="protein sequence ID" value="MFD1598230.1"/>
    <property type="molecule type" value="Genomic_DNA"/>
</dbReference>
<keyword evidence="2" id="KW-0812">Transmembrane</keyword>
<dbReference type="RefSeq" id="WP_256422492.1">
    <property type="nucleotide sequence ID" value="NZ_JANHDI010000013.1"/>
</dbReference>
<dbReference type="SUPFAM" id="SSF116726">
    <property type="entry name" value="TrkA C-terminal domain-like"/>
    <property type="match status" value="1"/>
</dbReference>
<evidence type="ECO:0000259" key="3">
    <source>
        <dbReference type="PROSITE" id="PS51202"/>
    </source>
</evidence>
<dbReference type="InterPro" id="IPR058480">
    <property type="entry name" value="DUF8167_N"/>
</dbReference>
<dbReference type="InterPro" id="IPR036721">
    <property type="entry name" value="RCK_C_sf"/>
</dbReference>
<dbReference type="Gene3D" id="3.30.70.1450">
    <property type="entry name" value="Regulator of K+ conductance, C-terminal domain"/>
    <property type="match status" value="1"/>
</dbReference>
<dbReference type="InterPro" id="IPR058604">
    <property type="entry name" value="DUF8167_3rd"/>
</dbReference>
<feature type="domain" description="RCK C-terminal" evidence="3">
    <location>
        <begin position="331"/>
        <end position="410"/>
    </location>
</feature>
<feature type="transmembrane region" description="Helical" evidence="2">
    <location>
        <begin position="58"/>
        <end position="79"/>
    </location>
</feature>
<protein>
    <submittedName>
        <fullName evidence="4">TrkA C-terminal domain-containing protein</fullName>
    </submittedName>
</protein>
<feature type="region of interest" description="Disordered" evidence="1">
    <location>
        <begin position="266"/>
        <end position="290"/>
    </location>
</feature>
<evidence type="ECO:0000313" key="4">
    <source>
        <dbReference type="EMBL" id="MFD1598230.1"/>
    </source>
</evidence>
<evidence type="ECO:0000256" key="1">
    <source>
        <dbReference type="SAM" id="MobiDB-lite"/>
    </source>
</evidence>
<dbReference type="AlphaFoldDB" id="A0ABD6CMA1"/>
<dbReference type="InterPro" id="IPR006037">
    <property type="entry name" value="RCK_C"/>
</dbReference>
<comment type="caution">
    <text evidence="4">The sequence shown here is derived from an EMBL/GenBank/DDBJ whole genome shotgun (WGS) entry which is preliminary data.</text>
</comment>
<sequence length="427" mass="43797">MSLPLAAGVSFQIGAGIPDDPTLMGALTRVVGLAVLAAILAALGAILYRWYTRDEIPAWLATLFGASGVAVYLNAVGLFQRAVGSDPADVFDPTVVLVNAATLAAAIAVSPAGRAVGDRLATSVFALVGTRELDTEVSRLVSNVGRIRAIELPEEADDVADIEGYEPVPGATKEELAGKTLLVPRNLRGEALRDRVVARIKEDYGVGYVDLELDDDGTVTKLGLGRRVAGLGTTLAPGFAAVAVRADPGAGASAGDAVQLWRRVDASNGGGANEDGDSGRKPARRVASGELRASTDDVATVILDETDAAALAPDESYRLLTLPTDPGAEREFTALLRAADETMVVVAVEADSALDGATLSDVAATVVAVRPPGSPIEAIPARSRVLTAGDELYVVARPERLREVAVLAAAPAADGGGARPDGDDPTA</sequence>
<name>A0ABD6CMA1_9EURY</name>
<organism evidence="4 5">
    <name type="scientific">Halobellus rarus</name>
    <dbReference type="NCBI Taxonomy" id="1126237"/>
    <lineage>
        <taxon>Archaea</taxon>
        <taxon>Methanobacteriati</taxon>
        <taxon>Methanobacteriota</taxon>
        <taxon>Stenosarchaea group</taxon>
        <taxon>Halobacteria</taxon>
        <taxon>Halobacteriales</taxon>
        <taxon>Haloferacaceae</taxon>
        <taxon>Halobellus</taxon>
    </lineage>
</organism>
<dbReference type="Pfam" id="PF26501">
    <property type="entry name" value="DUF8167"/>
    <property type="match status" value="1"/>
</dbReference>
<gene>
    <name evidence="4" type="ORF">ACFSBX_04585</name>
</gene>
<keyword evidence="2" id="KW-1133">Transmembrane helix</keyword>
<dbReference type="PROSITE" id="PS51202">
    <property type="entry name" value="RCK_C"/>
    <property type="match status" value="1"/>
</dbReference>
<keyword evidence="5" id="KW-1185">Reference proteome</keyword>
<dbReference type="InterPro" id="IPR058603">
    <property type="entry name" value="DUF8167_2nd"/>
</dbReference>
<dbReference type="Pfam" id="PF26503">
    <property type="entry name" value="DUF8167_3rd"/>
    <property type="match status" value="1"/>
</dbReference>
<dbReference type="Pfam" id="PF26502">
    <property type="entry name" value="DUF8167_2nd"/>
    <property type="match status" value="1"/>
</dbReference>
<reference evidence="4 5" key="1">
    <citation type="journal article" date="2019" name="Int. J. Syst. Evol. Microbiol.">
        <title>The Global Catalogue of Microorganisms (GCM) 10K type strain sequencing project: providing services to taxonomists for standard genome sequencing and annotation.</title>
        <authorList>
            <consortium name="The Broad Institute Genomics Platform"/>
            <consortium name="The Broad Institute Genome Sequencing Center for Infectious Disease"/>
            <person name="Wu L."/>
            <person name="Ma J."/>
        </authorList>
    </citation>
    <scope>NUCLEOTIDE SEQUENCE [LARGE SCALE GENOMIC DNA]</scope>
    <source>
        <strain evidence="4 5">CGMCC 1.12121</strain>
    </source>
</reference>